<organism evidence="4 5">
    <name type="scientific">Sphagnum troendelagicum</name>
    <dbReference type="NCBI Taxonomy" id="128251"/>
    <lineage>
        <taxon>Eukaryota</taxon>
        <taxon>Viridiplantae</taxon>
        <taxon>Streptophyta</taxon>
        <taxon>Embryophyta</taxon>
        <taxon>Bryophyta</taxon>
        <taxon>Sphagnophytina</taxon>
        <taxon>Sphagnopsida</taxon>
        <taxon>Sphagnales</taxon>
        <taxon>Sphagnaceae</taxon>
        <taxon>Sphagnum</taxon>
    </lineage>
</organism>
<dbReference type="Pfam" id="PF19031">
    <property type="entry name" value="Intu_longin_1"/>
    <property type="match status" value="1"/>
</dbReference>
<evidence type="ECO:0000256" key="2">
    <source>
        <dbReference type="SAM" id="MobiDB-lite"/>
    </source>
</evidence>
<dbReference type="InterPro" id="IPR043987">
    <property type="entry name" value="CCZ1/INTU/HSP4_longin_1"/>
</dbReference>
<evidence type="ECO:0000256" key="1">
    <source>
        <dbReference type="ARBA" id="ARBA00005352"/>
    </source>
</evidence>
<evidence type="ECO:0000313" key="5">
    <source>
        <dbReference type="Proteomes" id="UP001497512"/>
    </source>
</evidence>
<sequence length="574" mass="63697">MGAWAEAAQVCIFDMQRGQQEGHELDKILFFSPTDCPLPSQLSVIGLSEGLITFTRIFSPEAPCQLMQAEQHCHIFLNCEPDIWMVMVVEKAKEVEEDVRAAALEAVLKEAHELFVMFYGSIRALLHKHPAGDVARSCLHAFMPDYFADFLTGKKLQLPSIGDGLTERGTMQPVSLERDTVLHAQSLVGLLESCFGGGIVRHTLILFHGYLVSSTLPVGDTAALFSYAALRLTPAAIALSSSLHSAHKGQSTMQSPASRAGQSKLRTLFNNVTPTLAQEEPTIPSTSPLGQDTAHPEEGVKSQFPRPLRQDAWWKDKDGFLATDAWGADNNGVHPTIWLQQSEEQVHLCVYQYRALTLLLLIPTLLNGSNSLDTFTLLKEQLLDEAAQKIEKLEERLSKEWVGSNASHVPGYRYLCCDRSSKTATASPPSKVSTLSKESLSALNQVRAEIDFEKGRVERQASEQDPELEVCLRTKQNAWVIVRVRGGHELYTVQERASDTLVLASDAVEKLNKRSDLDPFFSNGAICNEALSWTIFFRLTWYAPSKARDDSNIHFLNHSAPLSCKQLEIIRPLS</sequence>
<dbReference type="Proteomes" id="UP001497512">
    <property type="component" value="Chromosome 11"/>
</dbReference>
<dbReference type="EMBL" id="OZ019903">
    <property type="protein sequence ID" value="CAK9197395.1"/>
    <property type="molecule type" value="Genomic_DNA"/>
</dbReference>
<feature type="domain" description="CCZ1/INTU/HSP4 first Longin" evidence="3">
    <location>
        <begin position="10"/>
        <end position="120"/>
    </location>
</feature>
<evidence type="ECO:0000259" key="3">
    <source>
        <dbReference type="Pfam" id="PF19031"/>
    </source>
</evidence>
<comment type="similarity">
    <text evidence="1">Belongs to the CCZ1 family.</text>
</comment>
<proteinExistence type="inferred from homology"/>
<evidence type="ECO:0000313" key="4">
    <source>
        <dbReference type="EMBL" id="CAK9197395.1"/>
    </source>
</evidence>
<keyword evidence="5" id="KW-1185">Reference proteome</keyword>
<dbReference type="PANTHER" id="PTHR13056:SF0">
    <property type="entry name" value="VACUOLAR FUSION PROTEIN CCZ1 HOMOLOG-RELATED"/>
    <property type="match status" value="1"/>
</dbReference>
<gene>
    <name evidence="4" type="ORF">CSSPTR1EN2_LOCUS3953</name>
</gene>
<accession>A0ABP0TID7</accession>
<feature type="region of interest" description="Disordered" evidence="2">
    <location>
        <begin position="276"/>
        <end position="302"/>
    </location>
</feature>
<name>A0ABP0TID7_9BRYO</name>
<dbReference type="InterPro" id="IPR013176">
    <property type="entry name" value="Ccz1"/>
</dbReference>
<dbReference type="PANTHER" id="PTHR13056">
    <property type="entry name" value="VACUOLAR FUSION PROTEIN CCZ1 HOMOLOG-RELATED"/>
    <property type="match status" value="1"/>
</dbReference>
<protein>
    <recommendedName>
        <fullName evidence="3">CCZ1/INTU/HSP4 first Longin domain-containing protein</fullName>
    </recommendedName>
</protein>
<reference evidence="4" key="1">
    <citation type="submission" date="2024-02" db="EMBL/GenBank/DDBJ databases">
        <authorList>
            <consortium name="ELIXIR-Norway"/>
            <consortium name="Elixir Norway"/>
        </authorList>
    </citation>
    <scope>NUCLEOTIDE SEQUENCE</scope>
</reference>